<proteinExistence type="predicted"/>
<name>A0ACA9MUM7_9GLOM</name>
<protein>
    <submittedName>
        <fullName evidence="1">11474_t:CDS:1</fullName>
    </submittedName>
</protein>
<accession>A0ACA9MUM7</accession>
<sequence length="92" mass="10024">YKSILVYVKFIYNDKVLHMLVIRCTAKYNSKCNALFFRNSSNQNHLNILSIPTPSTPNISSSVEPAVLAFSSTVADAANTASNTARDIATVA</sequence>
<dbReference type="EMBL" id="CAJVQC010009725">
    <property type="protein sequence ID" value="CAG8608373.1"/>
    <property type="molecule type" value="Genomic_DNA"/>
</dbReference>
<organism evidence="1 2">
    <name type="scientific">Racocetra persica</name>
    <dbReference type="NCBI Taxonomy" id="160502"/>
    <lineage>
        <taxon>Eukaryota</taxon>
        <taxon>Fungi</taxon>
        <taxon>Fungi incertae sedis</taxon>
        <taxon>Mucoromycota</taxon>
        <taxon>Glomeromycotina</taxon>
        <taxon>Glomeromycetes</taxon>
        <taxon>Diversisporales</taxon>
        <taxon>Gigasporaceae</taxon>
        <taxon>Racocetra</taxon>
    </lineage>
</organism>
<feature type="non-terminal residue" evidence="1">
    <location>
        <position position="1"/>
    </location>
</feature>
<dbReference type="Proteomes" id="UP000789920">
    <property type="component" value="Unassembled WGS sequence"/>
</dbReference>
<evidence type="ECO:0000313" key="2">
    <source>
        <dbReference type="Proteomes" id="UP000789920"/>
    </source>
</evidence>
<reference evidence="1" key="1">
    <citation type="submission" date="2021-06" db="EMBL/GenBank/DDBJ databases">
        <authorList>
            <person name="Kallberg Y."/>
            <person name="Tangrot J."/>
            <person name="Rosling A."/>
        </authorList>
    </citation>
    <scope>NUCLEOTIDE SEQUENCE</scope>
    <source>
        <strain evidence="1">MA461A</strain>
    </source>
</reference>
<gene>
    <name evidence="1" type="ORF">RPERSI_LOCUS6203</name>
</gene>
<evidence type="ECO:0000313" key="1">
    <source>
        <dbReference type="EMBL" id="CAG8608373.1"/>
    </source>
</evidence>
<keyword evidence="2" id="KW-1185">Reference proteome</keyword>
<comment type="caution">
    <text evidence="1">The sequence shown here is derived from an EMBL/GenBank/DDBJ whole genome shotgun (WGS) entry which is preliminary data.</text>
</comment>